<comment type="caution">
    <text evidence="1">The sequence shown here is derived from an EMBL/GenBank/DDBJ whole genome shotgun (WGS) entry which is preliminary data.</text>
</comment>
<evidence type="ECO:0000313" key="1">
    <source>
        <dbReference type="EMBL" id="PKR54363.1"/>
    </source>
</evidence>
<accession>A0A2N3KV72</accession>
<dbReference type="OrthoDB" id="9797162at2"/>
<dbReference type="EMBL" id="NWTK01000005">
    <property type="protein sequence ID" value="PKR54363.1"/>
    <property type="molecule type" value="Genomic_DNA"/>
</dbReference>
<dbReference type="PROSITE" id="PS50194">
    <property type="entry name" value="FILAMIN_REPEAT"/>
    <property type="match status" value="1"/>
</dbReference>
<proteinExistence type="predicted"/>
<name>A0A2N3KV72_9PROT</name>
<dbReference type="SUPFAM" id="SSF48371">
    <property type="entry name" value="ARM repeat"/>
    <property type="match status" value="1"/>
</dbReference>
<evidence type="ECO:0008006" key="3">
    <source>
        <dbReference type="Google" id="ProtNLM"/>
    </source>
</evidence>
<sequence length="381" mass="42261">MAELLKDLFSPALIADMAANISRHDTSFDHDAFIRNASDNLAALELKQRSNQILDALSTHLPDDFARAVSIINQSLAPAPSGDFNDITDPQPAISGPGIRGWAIMPMADYIARHGKDNIELSMDSLYQLTQRFSAEFAIRPFLANHTAQTLAILAGWVEDANTHVRRLVSEGTRSRLPWGMRLPVFIDDPKPVIALLTRLRDDRAEYVRRSVANNLNDISKDHPDLVAGIAADWLRDARKPRQRMINHACRSLIKQGHEPTLAALGFGPVKVAVSALDLSADAIELGSEIGFSIAIKNEEPTIRDIVIDYAIHHRKANGSLAAKVFKWKKLVLKPGESISLARTHRIYEITTRKYYPGQHMIDVLVNGQKVASAPFDLRIP</sequence>
<dbReference type="Proteomes" id="UP000233597">
    <property type="component" value="Unassembled WGS sequence"/>
</dbReference>
<dbReference type="InterPro" id="IPR016024">
    <property type="entry name" value="ARM-type_fold"/>
</dbReference>
<gene>
    <name evidence="1" type="ORF">COO20_09505</name>
</gene>
<dbReference type="InterPro" id="IPR017868">
    <property type="entry name" value="Filamin/ABP280_repeat-like"/>
</dbReference>
<reference evidence="1 2" key="1">
    <citation type="submission" date="2017-09" db="EMBL/GenBank/DDBJ databases">
        <title>Biodiversity and function of Thalassospira species in the particle-attached aromatic-hydrocarbon-degrading consortia from the surface seawater of the South China Sea.</title>
        <authorList>
            <person name="Dong C."/>
            <person name="Liu R."/>
            <person name="Shao Z."/>
        </authorList>
    </citation>
    <scope>NUCLEOTIDE SEQUENCE [LARGE SCALE GENOMIC DNA]</scope>
    <source>
        <strain evidence="1 2">CSC1P2</strain>
    </source>
</reference>
<dbReference type="Gene3D" id="1.25.40.290">
    <property type="entry name" value="ARM repeat domains"/>
    <property type="match status" value="1"/>
</dbReference>
<dbReference type="AlphaFoldDB" id="A0A2N3KV72"/>
<dbReference type="RefSeq" id="WP_101265913.1">
    <property type="nucleotide sequence ID" value="NZ_NWTK01000005.1"/>
</dbReference>
<evidence type="ECO:0000313" key="2">
    <source>
        <dbReference type="Proteomes" id="UP000233597"/>
    </source>
</evidence>
<organism evidence="1 2">
    <name type="scientific">Thalassospira marina</name>
    <dbReference type="NCBI Taxonomy" id="2048283"/>
    <lineage>
        <taxon>Bacteria</taxon>
        <taxon>Pseudomonadati</taxon>
        <taxon>Pseudomonadota</taxon>
        <taxon>Alphaproteobacteria</taxon>
        <taxon>Rhodospirillales</taxon>
        <taxon>Thalassospiraceae</taxon>
        <taxon>Thalassospira</taxon>
    </lineage>
</organism>
<protein>
    <recommendedName>
        <fullName evidence="3">DNA alkylation repair protein</fullName>
    </recommendedName>
</protein>